<dbReference type="InterPro" id="IPR036890">
    <property type="entry name" value="HATPase_C_sf"/>
</dbReference>
<dbReference type="PANTHER" id="PTHR44936">
    <property type="entry name" value="SENSOR PROTEIN CREC"/>
    <property type="match status" value="1"/>
</dbReference>
<evidence type="ECO:0000256" key="6">
    <source>
        <dbReference type="ARBA" id="ARBA00022777"/>
    </source>
</evidence>
<evidence type="ECO:0000256" key="9">
    <source>
        <dbReference type="SAM" id="Phobius"/>
    </source>
</evidence>
<dbReference type="Proteomes" id="UP000602284">
    <property type="component" value="Unassembled WGS sequence"/>
</dbReference>
<comment type="catalytic activity">
    <reaction evidence="1">
        <text>ATP + protein L-histidine = ADP + protein N-phospho-L-histidine.</text>
        <dbReference type="EC" id="2.7.13.3"/>
    </reaction>
</comment>
<evidence type="ECO:0000256" key="7">
    <source>
        <dbReference type="ARBA" id="ARBA00022840"/>
    </source>
</evidence>
<dbReference type="InterPro" id="IPR050980">
    <property type="entry name" value="2C_sensor_his_kinase"/>
</dbReference>
<dbReference type="PROSITE" id="PS50109">
    <property type="entry name" value="HIS_KIN"/>
    <property type="match status" value="1"/>
</dbReference>
<dbReference type="EC" id="2.7.13.3" evidence="2"/>
<evidence type="ECO:0000256" key="1">
    <source>
        <dbReference type="ARBA" id="ARBA00000085"/>
    </source>
</evidence>
<dbReference type="PANTHER" id="PTHR44936:SF9">
    <property type="entry name" value="SENSOR PROTEIN CREC"/>
    <property type="match status" value="1"/>
</dbReference>
<organism evidence="11 12">
    <name type="scientific">Tumebacillus amylolyticus</name>
    <dbReference type="NCBI Taxonomy" id="2801339"/>
    <lineage>
        <taxon>Bacteria</taxon>
        <taxon>Bacillati</taxon>
        <taxon>Bacillota</taxon>
        <taxon>Bacilli</taxon>
        <taxon>Bacillales</taxon>
        <taxon>Alicyclobacillaceae</taxon>
        <taxon>Tumebacillus</taxon>
    </lineage>
</organism>
<dbReference type="InterPro" id="IPR004358">
    <property type="entry name" value="Sig_transdc_His_kin-like_C"/>
</dbReference>
<evidence type="ECO:0000256" key="8">
    <source>
        <dbReference type="ARBA" id="ARBA00023012"/>
    </source>
</evidence>
<keyword evidence="9" id="KW-0812">Transmembrane</keyword>
<dbReference type="Pfam" id="PF02518">
    <property type="entry name" value="HATPase_c"/>
    <property type="match status" value="1"/>
</dbReference>
<dbReference type="SMART" id="SM00387">
    <property type="entry name" value="HATPase_c"/>
    <property type="match status" value="1"/>
</dbReference>
<keyword evidence="4" id="KW-0808">Transferase</keyword>
<keyword evidence="5" id="KW-0547">Nucleotide-binding</keyword>
<name>A0ABS1J6Z0_9BACL</name>
<evidence type="ECO:0000256" key="4">
    <source>
        <dbReference type="ARBA" id="ARBA00022679"/>
    </source>
</evidence>
<feature type="transmembrane region" description="Helical" evidence="9">
    <location>
        <begin position="99"/>
        <end position="116"/>
    </location>
</feature>
<protein>
    <recommendedName>
        <fullName evidence="2">histidine kinase</fullName>
        <ecNumber evidence="2">2.7.13.3</ecNumber>
    </recommendedName>
</protein>
<comment type="caution">
    <text evidence="11">The sequence shown here is derived from an EMBL/GenBank/DDBJ whole genome shotgun (WGS) entry which is preliminary data.</text>
</comment>
<keyword evidence="6 11" id="KW-0418">Kinase</keyword>
<evidence type="ECO:0000256" key="5">
    <source>
        <dbReference type="ARBA" id="ARBA00022741"/>
    </source>
</evidence>
<reference evidence="11 12" key="1">
    <citation type="submission" date="2021-01" db="EMBL/GenBank/DDBJ databases">
        <title>Tumebacillus sp. strain ITR2 16S ribosomal RNA gene Genome sequencing and assembly.</title>
        <authorList>
            <person name="Kang M."/>
        </authorList>
    </citation>
    <scope>NUCLEOTIDE SEQUENCE [LARGE SCALE GENOMIC DNA]</scope>
    <source>
        <strain evidence="11 12">ITR2</strain>
    </source>
</reference>
<keyword evidence="9" id="KW-0472">Membrane</keyword>
<keyword evidence="7" id="KW-0067">ATP-binding</keyword>
<feature type="transmembrane region" description="Helical" evidence="9">
    <location>
        <begin position="70"/>
        <end position="92"/>
    </location>
</feature>
<evidence type="ECO:0000256" key="2">
    <source>
        <dbReference type="ARBA" id="ARBA00012438"/>
    </source>
</evidence>
<keyword evidence="3" id="KW-0597">Phosphoprotein</keyword>
<dbReference type="InterPro" id="IPR003594">
    <property type="entry name" value="HATPase_dom"/>
</dbReference>
<dbReference type="InterPro" id="IPR005467">
    <property type="entry name" value="His_kinase_dom"/>
</dbReference>
<evidence type="ECO:0000256" key="3">
    <source>
        <dbReference type="ARBA" id="ARBA00022553"/>
    </source>
</evidence>
<keyword evidence="8" id="KW-0902">Two-component regulatory system</keyword>
<proteinExistence type="predicted"/>
<keyword evidence="9" id="KW-1133">Transmembrane helix</keyword>
<feature type="transmembrane region" description="Helical" evidence="9">
    <location>
        <begin position="18"/>
        <end position="34"/>
    </location>
</feature>
<evidence type="ECO:0000313" key="12">
    <source>
        <dbReference type="Proteomes" id="UP000602284"/>
    </source>
</evidence>
<accession>A0ABS1J6Z0</accession>
<dbReference type="GO" id="GO:0016301">
    <property type="term" value="F:kinase activity"/>
    <property type="evidence" value="ECO:0007669"/>
    <property type="project" value="UniProtKB-KW"/>
</dbReference>
<dbReference type="EMBL" id="JAEQNB010000001">
    <property type="protein sequence ID" value="MBL0385955.1"/>
    <property type="molecule type" value="Genomic_DNA"/>
</dbReference>
<keyword evidence="12" id="KW-1185">Reference proteome</keyword>
<sequence length="419" mass="47259">MAATAFLGELKMNPFGETFRFSLGTTCYFFGLIWFQQLRPFETGVWVGVSLLLFRALLTHNQGVAWDDALLHHLPSTIYYLLFALTLTLTNLRRRLEKPLMVGIIGAGGDLLANIGELTFRNLLGAAYPLDTHTVLILALFGCLRSFFVVGLYNMLMIRQLRLLGDQQNEQIQHLLLLNASLYEEGFYLHKSMGHIEDITRNSYELYKQLKTEEKSGRLPSGYSRHALSIAEEVHELKKDSQRILAGLDKLLRQDTIEERIELKQLTRLVVQANSKYAQMLGKEIDFHQHAEINLTTNRTYALVSILNNLVANSVEAIQGAGSIGVEVRLSQAFVEWMVWDTGPGIPDSEAEYVFQPGYTTKYDSRGNPSTGIGLSHCLDLTASLCGTLEMTRSGSTTQFLLRMPTSELLQKQREEWSS</sequence>
<dbReference type="PRINTS" id="PR00344">
    <property type="entry name" value="BCTRLSENSOR"/>
</dbReference>
<feature type="domain" description="Histidine kinase" evidence="10">
    <location>
        <begin position="201"/>
        <end position="408"/>
    </location>
</feature>
<dbReference type="SUPFAM" id="SSF55874">
    <property type="entry name" value="ATPase domain of HSP90 chaperone/DNA topoisomerase II/histidine kinase"/>
    <property type="match status" value="1"/>
</dbReference>
<evidence type="ECO:0000259" key="10">
    <source>
        <dbReference type="PROSITE" id="PS50109"/>
    </source>
</evidence>
<gene>
    <name evidence="11" type="ORF">JJB07_04755</name>
</gene>
<feature type="transmembrane region" description="Helical" evidence="9">
    <location>
        <begin position="136"/>
        <end position="156"/>
    </location>
</feature>
<dbReference type="Gene3D" id="3.30.565.10">
    <property type="entry name" value="Histidine kinase-like ATPase, C-terminal domain"/>
    <property type="match status" value="1"/>
</dbReference>
<evidence type="ECO:0000313" key="11">
    <source>
        <dbReference type="EMBL" id="MBL0385955.1"/>
    </source>
</evidence>